<feature type="active site" description="Proton acceptor" evidence="8">
    <location>
        <position position="93"/>
    </location>
</feature>
<dbReference type="RefSeq" id="WP_048847109.1">
    <property type="nucleotide sequence ID" value="NZ_BALE01000009.1"/>
</dbReference>
<evidence type="ECO:0000313" key="13">
    <source>
        <dbReference type="Proteomes" id="UP000032679"/>
    </source>
</evidence>
<dbReference type="Proteomes" id="UP000032679">
    <property type="component" value="Unassembled WGS sequence"/>
</dbReference>
<dbReference type="GO" id="GO:0004797">
    <property type="term" value="F:thymidine kinase activity"/>
    <property type="evidence" value="ECO:0007669"/>
    <property type="project" value="UniProtKB-EC"/>
</dbReference>
<evidence type="ECO:0000256" key="5">
    <source>
        <dbReference type="ARBA" id="ARBA00022741"/>
    </source>
</evidence>
<dbReference type="SUPFAM" id="SSF52540">
    <property type="entry name" value="P-loop containing nucleoside triphosphate hydrolases"/>
    <property type="match status" value="1"/>
</dbReference>
<dbReference type="AlphaFoldDB" id="A0A0D6MI42"/>
<evidence type="ECO:0000256" key="11">
    <source>
        <dbReference type="RuleBase" id="RU004165"/>
    </source>
</evidence>
<name>A0A0D6MI42_9PROT</name>
<dbReference type="InterPro" id="IPR027417">
    <property type="entry name" value="P-loop_NTPase"/>
</dbReference>
<evidence type="ECO:0000256" key="8">
    <source>
        <dbReference type="PIRSR" id="PIRSR035805-1"/>
    </source>
</evidence>
<dbReference type="GO" id="GO:0005524">
    <property type="term" value="F:ATP binding"/>
    <property type="evidence" value="ECO:0007669"/>
    <property type="project" value="UniProtKB-KW"/>
</dbReference>
<reference evidence="12 13" key="1">
    <citation type="submission" date="2012-10" db="EMBL/GenBank/DDBJ databases">
        <title>Genome sequencing of Tanticharoenia sakaeratensis NBRC 103193.</title>
        <authorList>
            <person name="Azuma Y."/>
            <person name="Hadano H."/>
            <person name="Hirakawa H."/>
            <person name="Matsushita K."/>
        </authorList>
    </citation>
    <scope>NUCLEOTIDE SEQUENCE [LARGE SCALE GENOMIC DNA]</scope>
    <source>
        <strain evidence="12 13">NBRC 103193</strain>
    </source>
</reference>
<evidence type="ECO:0000313" key="12">
    <source>
        <dbReference type="EMBL" id="GAN53304.1"/>
    </source>
</evidence>
<dbReference type="PANTHER" id="PTHR11441">
    <property type="entry name" value="THYMIDINE KINASE"/>
    <property type="match status" value="1"/>
</dbReference>
<comment type="catalytic activity">
    <reaction evidence="10">
        <text>thymidine + ATP = dTMP + ADP + H(+)</text>
        <dbReference type="Rhea" id="RHEA:19129"/>
        <dbReference type="ChEBI" id="CHEBI:15378"/>
        <dbReference type="ChEBI" id="CHEBI:17748"/>
        <dbReference type="ChEBI" id="CHEBI:30616"/>
        <dbReference type="ChEBI" id="CHEBI:63528"/>
        <dbReference type="ChEBI" id="CHEBI:456216"/>
        <dbReference type="EC" id="2.7.1.21"/>
    </reaction>
</comment>
<organism evidence="12 13">
    <name type="scientific">Tanticharoenia sakaeratensis NBRC 103193</name>
    <dbReference type="NCBI Taxonomy" id="1231623"/>
    <lineage>
        <taxon>Bacteria</taxon>
        <taxon>Pseudomonadati</taxon>
        <taxon>Pseudomonadota</taxon>
        <taxon>Alphaproteobacteria</taxon>
        <taxon>Acetobacterales</taxon>
        <taxon>Acetobacteraceae</taxon>
        <taxon>Tanticharoenia</taxon>
    </lineage>
</organism>
<keyword evidence="13" id="KW-1185">Reference proteome</keyword>
<evidence type="ECO:0000256" key="7">
    <source>
        <dbReference type="ARBA" id="ARBA00022840"/>
    </source>
</evidence>
<protein>
    <recommendedName>
        <fullName evidence="2 10">Thymidine kinase</fullName>
        <ecNumber evidence="2 10">2.7.1.21</ecNumber>
    </recommendedName>
</protein>
<dbReference type="Gene3D" id="3.30.60.20">
    <property type="match status" value="1"/>
</dbReference>
<dbReference type="OrthoDB" id="9781579at2"/>
<evidence type="ECO:0000256" key="3">
    <source>
        <dbReference type="ARBA" id="ARBA00022634"/>
    </source>
</evidence>
<evidence type="ECO:0000256" key="9">
    <source>
        <dbReference type="PIRSR" id="PIRSR035805-2"/>
    </source>
</evidence>
<keyword evidence="4 10" id="KW-0808">Transferase</keyword>
<dbReference type="InterPro" id="IPR001267">
    <property type="entry name" value="Thymidine_kinase"/>
</dbReference>
<evidence type="ECO:0000256" key="4">
    <source>
        <dbReference type="ARBA" id="ARBA00022679"/>
    </source>
</evidence>
<dbReference type="PANTHER" id="PTHR11441:SF0">
    <property type="entry name" value="THYMIDINE KINASE, CYTOSOLIC"/>
    <property type="match status" value="1"/>
</dbReference>
<dbReference type="Pfam" id="PF00265">
    <property type="entry name" value="TK"/>
    <property type="match status" value="1"/>
</dbReference>
<evidence type="ECO:0000256" key="2">
    <source>
        <dbReference type="ARBA" id="ARBA00012118"/>
    </source>
</evidence>
<dbReference type="SUPFAM" id="SSF57716">
    <property type="entry name" value="Glucocorticoid receptor-like (DNA-binding domain)"/>
    <property type="match status" value="1"/>
</dbReference>
<comment type="similarity">
    <text evidence="1 11">Belongs to the thymidine kinase family.</text>
</comment>
<dbReference type="GO" id="GO:0005829">
    <property type="term" value="C:cytosol"/>
    <property type="evidence" value="ECO:0007669"/>
    <property type="project" value="TreeGrafter"/>
</dbReference>
<feature type="binding site" evidence="9">
    <location>
        <position position="182"/>
    </location>
    <ligand>
        <name>substrate</name>
    </ligand>
</feature>
<keyword evidence="7 10" id="KW-0067">ATP-binding</keyword>
<accession>A0A0D6MI42</accession>
<comment type="caution">
    <text evidence="12">The sequence shown here is derived from an EMBL/GenBank/DDBJ whole genome shotgun (WGS) entry which is preliminary data.</text>
</comment>
<keyword evidence="6 10" id="KW-0418">Kinase</keyword>
<dbReference type="EC" id="2.7.1.21" evidence="2 10"/>
<evidence type="ECO:0000256" key="10">
    <source>
        <dbReference type="RuleBase" id="RU000544"/>
    </source>
</evidence>
<dbReference type="PIRSF" id="PIRSF035805">
    <property type="entry name" value="TK_cell"/>
    <property type="match status" value="1"/>
</dbReference>
<keyword evidence="3 10" id="KW-0237">DNA synthesis</keyword>
<dbReference type="GO" id="GO:0071897">
    <property type="term" value="P:DNA biosynthetic process"/>
    <property type="evidence" value="ECO:0007669"/>
    <property type="project" value="UniProtKB-KW"/>
</dbReference>
<evidence type="ECO:0000256" key="6">
    <source>
        <dbReference type="ARBA" id="ARBA00022777"/>
    </source>
</evidence>
<proteinExistence type="inferred from homology"/>
<gene>
    <name evidence="12" type="ORF">Tasa_009_099</name>
</gene>
<sequence length="199" mass="22042">MDREQGPEPRNTYAACLVTGTLTLLSGPMFSGKSAHLIDAVRRDPEGTLVLKPAFDTRGGDKLTSRATPPCPARDVSAWPEDAMRARLVVLDEAHFMVAPHYNGDVVDDILRTRASGVDLLIAGLDMDYRRRPFAVMARLAELADRHEHLLARCHVCNEPARWSAKRAETGHRLETGDSELYEARCDKHFTVPGEHAST</sequence>
<dbReference type="EMBL" id="BALE01000009">
    <property type="protein sequence ID" value="GAN53304.1"/>
    <property type="molecule type" value="Genomic_DNA"/>
</dbReference>
<dbReference type="GO" id="GO:0046104">
    <property type="term" value="P:thymidine metabolic process"/>
    <property type="evidence" value="ECO:0007669"/>
    <property type="project" value="TreeGrafter"/>
</dbReference>
<evidence type="ECO:0000256" key="1">
    <source>
        <dbReference type="ARBA" id="ARBA00007587"/>
    </source>
</evidence>
<dbReference type="STRING" id="1231623.Tasa_009_099"/>
<dbReference type="Gene3D" id="3.40.50.300">
    <property type="entry name" value="P-loop containing nucleotide triphosphate hydrolases"/>
    <property type="match status" value="1"/>
</dbReference>
<keyword evidence="5 10" id="KW-0547">Nucleotide-binding</keyword>